<sequence length="54" mass="5975">MPFPICTAAFVAPPFLLAGQLVVEQVGDLASRADQVILHYLIQILYEFIILKTS</sequence>
<accession>L7VUL1</accession>
<proteinExistence type="predicted"/>
<protein>
    <submittedName>
        <fullName evidence="1">Uncharacterized protein</fullName>
    </submittedName>
</protein>
<evidence type="ECO:0000313" key="1">
    <source>
        <dbReference type="EMBL" id="AGC70951.1"/>
    </source>
</evidence>
<name>L7VUL1_9BACT</name>
<dbReference type="EMBL" id="JX649858">
    <property type="protein sequence ID" value="AGC70951.1"/>
    <property type="molecule type" value="Genomic_DNA"/>
</dbReference>
<organism evidence="1">
    <name type="scientific">uncultured bacterium A1Q1_fos_660</name>
    <dbReference type="NCBI Taxonomy" id="1256588"/>
    <lineage>
        <taxon>Bacteria</taxon>
        <taxon>environmental samples</taxon>
    </lineage>
</organism>
<reference evidence="1" key="1">
    <citation type="submission" date="2012-09" db="EMBL/GenBank/DDBJ databases">
        <title>Metagenomic Characterization of a Microbial Community in Wastewater Detects High Levels of Antibiotic Resistance.</title>
        <authorList>
            <person name="Abrams M."/>
            <person name="Caldwell A."/>
            <person name="Vandaei E."/>
            <person name="Lee W."/>
            <person name="Perrott J."/>
            <person name="Khan S.Y."/>
            <person name="Ta J."/>
            <person name="Romero D."/>
            <person name="Nguyen V."/>
            <person name="Pourmand N."/>
            <person name="Ouverney C.C."/>
        </authorList>
    </citation>
    <scope>NUCLEOTIDE SEQUENCE</scope>
</reference>
<dbReference type="AlphaFoldDB" id="L7VUL1"/>